<dbReference type="AlphaFoldDB" id="A0A6P2CPG8"/>
<organism evidence="1 2">
    <name type="scientific">Leuconostoc litchii</name>
    <dbReference type="NCBI Taxonomy" id="1981069"/>
    <lineage>
        <taxon>Bacteria</taxon>
        <taxon>Bacillati</taxon>
        <taxon>Bacillota</taxon>
        <taxon>Bacilli</taxon>
        <taxon>Lactobacillales</taxon>
        <taxon>Lactobacillaceae</taxon>
        <taxon>Leuconostoc</taxon>
    </lineage>
</organism>
<dbReference type="OrthoDB" id="2143665at2"/>
<dbReference type="Pfam" id="PF04630">
    <property type="entry name" value="Phage_TTP_1"/>
    <property type="match status" value="1"/>
</dbReference>
<proteinExistence type="predicted"/>
<comment type="caution">
    <text evidence="1">The sequence shown here is derived from an EMBL/GenBank/DDBJ whole genome shotgun (WGS) entry which is preliminary data.</text>
</comment>
<evidence type="ECO:0008006" key="3">
    <source>
        <dbReference type="Google" id="ProtNLM"/>
    </source>
</evidence>
<keyword evidence="2" id="KW-1185">Reference proteome</keyword>
<evidence type="ECO:0000313" key="1">
    <source>
        <dbReference type="EMBL" id="TYC46871.1"/>
    </source>
</evidence>
<gene>
    <name evidence="1" type="ORF">ESZ47_01640</name>
</gene>
<protein>
    <recommendedName>
        <fullName evidence="3">Phage tail protein</fullName>
    </recommendedName>
</protein>
<evidence type="ECO:0000313" key="2">
    <source>
        <dbReference type="Proteomes" id="UP000442244"/>
    </source>
</evidence>
<dbReference type="Proteomes" id="UP000442244">
    <property type="component" value="Unassembled WGS sequence"/>
</dbReference>
<accession>A0A6P2CPG8</accession>
<dbReference type="EMBL" id="SDGY01000001">
    <property type="protein sequence ID" value="TYC46871.1"/>
    <property type="molecule type" value="Genomic_DNA"/>
</dbReference>
<sequence length="215" mass="22778">MATQGIVTLYLGKISNATGQLLKGPDGLSDTGVYEADGHENATAEGATQIQIQGLGTAPTLQYSNDKAKRTTKPHSYPTAEFTMLDLGFEVKQKILGKIQTASKAFVDGEEESHIAAIAVTRTLDKQHKIYYAFANGTMVEGNKTLGTNTNNETDSNDVMTLTTMDPVVATQFGGKPYSVSSDLVDGFTLDALMAETFPGYSKTTSGTTGSTTGQ</sequence>
<dbReference type="InterPro" id="IPR006724">
    <property type="entry name" value="Phage_TTP"/>
</dbReference>
<reference evidence="1 2" key="1">
    <citation type="submission" date="2019-01" db="EMBL/GenBank/DDBJ databases">
        <title>Leuconostoc litchii sp. nov., a novel lactic acid bacterium isolated from lychee.</title>
        <authorList>
            <person name="Wang L.-T."/>
        </authorList>
    </citation>
    <scope>NUCLEOTIDE SEQUENCE [LARGE SCALE GENOMIC DNA]</scope>
    <source>
        <strain evidence="1 2">MB7</strain>
    </source>
</reference>
<name>A0A6P2CPG8_9LACO</name>
<dbReference type="RefSeq" id="WP_148604174.1">
    <property type="nucleotide sequence ID" value="NZ_BSUV01000001.1"/>
</dbReference>